<feature type="region of interest" description="Disordered" evidence="1">
    <location>
        <begin position="1"/>
        <end position="120"/>
    </location>
</feature>
<dbReference type="AlphaFoldDB" id="A0AA35PK85"/>
<name>A0AA35PK85_9SAUR</name>
<evidence type="ECO:0000256" key="1">
    <source>
        <dbReference type="SAM" id="MobiDB-lite"/>
    </source>
</evidence>
<reference evidence="2" key="1">
    <citation type="submission" date="2022-12" db="EMBL/GenBank/DDBJ databases">
        <authorList>
            <person name="Alioto T."/>
            <person name="Alioto T."/>
            <person name="Gomez Garrido J."/>
        </authorList>
    </citation>
    <scope>NUCLEOTIDE SEQUENCE</scope>
</reference>
<feature type="compositionally biased region" description="Low complexity" evidence="1">
    <location>
        <begin position="47"/>
        <end position="56"/>
    </location>
</feature>
<accession>A0AA35PK85</accession>
<keyword evidence="3" id="KW-1185">Reference proteome</keyword>
<dbReference type="EMBL" id="OX395138">
    <property type="protein sequence ID" value="CAI5791184.1"/>
    <property type="molecule type" value="Genomic_DNA"/>
</dbReference>
<sequence>MDNGRYPGSRRYTDEKERQPKTNRDSKCRTSCSNKADPRANKRGDPAAKPQSSRPSAPRPAVPATSVGKRENRSKSWLKILRDEDRRQPRTEHEPRSRAAPATESATGTGNPKQLTAMVK</sequence>
<proteinExistence type="predicted"/>
<organism evidence="2 3">
    <name type="scientific">Podarcis lilfordi</name>
    <name type="common">Lilford's wall lizard</name>
    <dbReference type="NCBI Taxonomy" id="74358"/>
    <lineage>
        <taxon>Eukaryota</taxon>
        <taxon>Metazoa</taxon>
        <taxon>Chordata</taxon>
        <taxon>Craniata</taxon>
        <taxon>Vertebrata</taxon>
        <taxon>Euteleostomi</taxon>
        <taxon>Lepidosauria</taxon>
        <taxon>Squamata</taxon>
        <taxon>Bifurcata</taxon>
        <taxon>Unidentata</taxon>
        <taxon>Episquamata</taxon>
        <taxon>Laterata</taxon>
        <taxon>Lacertibaenia</taxon>
        <taxon>Lacertidae</taxon>
        <taxon>Podarcis</taxon>
    </lineage>
</organism>
<feature type="compositionally biased region" description="Basic and acidic residues" evidence="1">
    <location>
        <begin position="36"/>
        <end position="46"/>
    </location>
</feature>
<dbReference type="Proteomes" id="UP001178461">
    <property type="component" value="Chromosome 13"/>
</dbReference>
<evidence type="ECO:0000313" key="3">
    <source>
        <dbReference type="Proteomes" id="UP001178461"/>
    </source>
</evidence>
<feature type="compositionally biased region" description="Polar residues" evidence="1">
    <location>
        <begin position="104"/>
        <end position="114"/>
    </location>
</feature>
<feature type="compositionally biased region" description="Basic and acidic residues" evidence="1">
    <location>
        <begin position="11"/>
        <end position="28"/>
    </location>
</feature>
<protein>
    <submittedName>
        <fullName evidence="2">Uncharacterized protein</fullName>
    </submittedName>
</protein>
<gene>
    <name evidence="2" type="ORF">PODLI_1B007469</name>
</gene>
<feature type="compositionally biased region" description="Basic and acidic residues" evidence="1">
    <location>
        <begin position="68"/>
        <end position="97"/>
    </location>
</feature>
<evidence type="ECO:0000313" key="2">
    <source>
        <dbReference type="EMBL" id="CAI5791184.1"/>
    </source>
</evidence>